<sequence>MDYLFARAKADINEIFDPTKVPGSSVYQASNGTDLGMQAIFAASFFAIFILLFSALRLRWPYIFSPRTRLTITAPPFLSKRFFGWFLATMRTPETHILNTLGLDAVIFLRFYKMCMRLLLDIAFFSIVIIWPINIVWSKANLNTAGGGTDSDGDLDITLTYSVTDYLFNLTLNTSHPKQKWNLVPHIFFAYMFSGLAYYHISKFSSRWASLRWHFLMQSRHALVSRTVMLTGVPRHLAKSPRELEWFWGPGLQLGKVERVRVCPFNTRLTSSARARAKCLVNLEHAYMQLLGNPCVHPEYDPVRLRMLAMDPQESARAEERRLLAKWAKLSRRRKSRLSTRPSTAEDSASLTEIEAAAAGDEKPDAFNAENESVKRPRIWVRSSVSVWRPWERVDAIDYWRSKFLAADTSFRQLRDTLNKSEDDALGRSTTAFVTFEDAASAHMVTQLSCYPNPGYMKARLAPEPRGVYWPNVWISNKRKWAGFALKWLCIFVIWAFWSVPVILFSSLLTPASLGKIFPSVLSSDHNLLRAFLSTTVPSVFLLLFLNMLPWILKQVHFVTGVRTKPDIDYSVMTKMWAFLVFNVILVFGFSGTFWNQILNVVNSPGTVMQNLASNIPRVGTFFTGYILVLGVGYQPFKLLQLRPVVWHIGRQWLCSTPRDYARLVSPVYIDWYSVYPYPLLVFAIAMVYSTFSPPVVVGAVIYFVIGYPVMKYLLLYVYFHPFETAGMAWPKLCRRMILSVILYQVVILTFVIVKGGGWYTFSMVPIIVLYMWFFYFVGWSLEKQGTVLPVYLWRNPPPNSSYPLPPDNAGMEKDYDVGSLISPYAGPARGDSLVKPEPRVLNRLGWGGPQSPQYSFSPSDPSMRQDAYGKAPMSRRTGSLLASNRDSGGSAAWQSVSMWRQPSASDSRSVYNRPPPLPTKVLLTGNKIAKRAVAGHHRRESSRGVRTREIILAGRSKPATAGSVRSPRRSGLAVAKTAGSLLGSRKPSATSVTRSRTASVSKTRHSPSSRASRPHSRRRKRYKSLAEAATVEGSRLIMSLGKLPSELYSRRTESKRNSTVSDEMSRKRWSSFSGKMQIFGQSSKDTKLNSGVDSLEEMGRQLDSAVGSTDDAVLRGGGGRARVHSHSPLANEVPKSPTRQREKGRGRVAAASAPAAAGTAQTADDNDWSDEESSGEDHVQAKAPVWPQREHTGSDEWDPLVYLKPANHNRQPSTARARGSRTVGATLGTLLTDLGRNQTMLTGASSASSPPPLQRKYASNIAAAIASDYPDSASSGLRQRRRVIGSVSSGGEYESQAGSEVGSQVAASIIEAEGSKPWRSRINGRLRQIRDYFLADFRPAGPILDLTYDKMYSQGMEEAPPLVDANGDVVEDNGDTLPPLRELLGHVLPRSMSRTFLGNSESPVAQPPSATVPPVDIPSATTPVTRIRSATAAGTFPSRYHHRQSGSVASPLAQSPWAQPQYGQFHSAPGSRPPVRSHSRHHSETPHTPVVADRWSPEGPSPPLAWPAADAYPLDLPRPPRAPWISADAEPRPPPQQAHSLRSSSQPPPAASNSRTSSIASSQLGHADVLALSTSNRRSSHKNSLPPPRLPLSARIVSGLNYATRRTTPHMRPDWLVSPELEDPNSDQQQLLIANYQRFAVEAQSTFEPDEFTDYEQTPMLNFRGILDRGIRDYVHPGLVGELPTLWLPVKAGGGQSTRGSPVLGDGGGGDLPMHERPQTPSDAARLLALSAPHRFMSKLLHHRSITATLGDASVHPDANQPFYEPAQTSADAAQCPAPKDAGYAELTEVHVHASSPTSSPKTAPAQSSMQADDRHRASQMALTPILEVVTPRSSIFAKSPNMSAEASGVHLSSTVGARVDDEPRRVETAETHRSSTTSQNGSYAPLL</sequence>
<keyword evidence="2" id="KW-1185">Reference proteome</keyword>
<dbReference type="Proteomes" id="UP001140096">
    <property type="component" value="Unassembled WGS sequence"/>
</dbReference>
<proteinExistence type="predicted"/>
<reference evidence="1" key="1">
    <citation type="submission" date="2022-07" db="EMBL/GenBank/DDBJ databases">
        <title>Phylogenomic reconstructions and comparative analyses of Kickxellomycotina fungi.</title>
        <authorList>
            <person name="Reynolds N.K."/>
            <person name="Stajich J.E."/>
            <person name="Barry K."/>
            <person name="Grigoriev I.V."/>
            <person name="Crous P."/>
            <person name="Smith M.E."/>
        </authorList>
    </citation>
    <scope>NUCLEOTIDE SEQUENCE</scope>
    <source>
        <strain evidence="1">CBS 102833</strain>
    </source>
</reference>
<gene>
    <name evidence="1" type="ORF">H4S07_001584</name>
</gene>
<organism evidence="1 2">
    <name type="scientific">Coemansia furcata</name>
    <dbReference type="NCBI Taxonomy" id="417177"/>
    <lineage>
        <taxon>Eukaryota</taxon>
        <taxon>Fungi</taxon>
        <taxon>Fungi incertae sedis</taxon>
        <taxon>Zoopagomycota</taxon>
        <taxon>Kickxellomycotina</taxon>
        <taxon>Kickxellomycetes</taxon>
        <taxon>Kickxellales</taxon>
        <taxon>Kickxellaceae</taxon>
        <taxon>Coemansia</taxon>
    </lineage>
</organism>
<comment type="caution">
    <text evidence="1">The sequence shown here is derived from an EMBL/GenBank/DDBJ whole genome shotgun (WGS) entry which is preliminary data.</text>
</comment>
<evidence type="ECO:0000313" key="2">
    <source>
        <dbReference type="Proteomes" id="UP001140096"/>
    </source>
</evidence>
<evidence type="ECO:0000313" key="1">
    <source>
        <dbReference type="EMBL" id="KAJ2812166.1"/>
    </source>
</evidence>
<protein>
    <submittedName>
        <fullName evidence="1">Uncharacterized protein</fullName>
    </submittedName>
</protein>
<dbReference type="EMBL" id="JANBUP010000278">
    <property type="protein sequence ID" value="KAJ2812166.1"/>
    <property type="molecule type" value="Genomic_DNA"/>
</dbReference>
<accession>A0ACC1LN55</accession>
<name>A0ACC1LN55_9FUNG</name>